<dbReference type="RefSeq" id="XP_004366852.1">
    <property type="nucleotide sequence ID" value="XM_004366795.1"/>
</dbReference>
<dbReference type="PROSITE" id="PS51087">
    <property type="entry name" value="APAG"/>
    <property type="match status" value="1"/>
</dbReference>
<dbReference type="OMA" id="WAIANDQ"/>
<evidence type="ECO:0000259" key="1">
    <source>
        <dbReference type="PROSITE" id="PS50181"/>
    </source>
</evidence>
<sequence length="473" mass="54378">MLLELPFETLQIILTFLNRKELARLEITCSLFQELTRRAWYNLLKTDYLLVSFPSSSSSSSSPMIEEAKKEYYQIYQRFEVYDGVTIGTYQTIKRIWDRILDWVHDNDQQSLLRFNNTRFKNNQQANGLNINTDSSIEFSIPLQPSSFVNPTHQHKTAKKGETDSALTVVRKMQLPSDYLVSVIMVNGQEVIGDHGFFGTLESYGQRISSTLLSIEASHKIYVARFERFRINSDSMFRKLWPITLCRQTHRTHNMVMETIQLTDDLTLQVGQIVIIPSNSRYAPIIVANSFAEFLDTMITRLETHVYTLRGNTIIRYPETSPYITETVTNGVRVKGSAVYNPSSDRNTRLFFYRITISMDADEDPSRSCILISRHWDIRDGNDEINQVNGHAVIGQNPLIKPGTKFEYCSMCELRNDNGQMSGYFLMLPTNQNGTPYSAVPDIQDEESWEDPNLQDLLVPVIVPPFILTINQV</sequence>
<dbReference type="InterPro" id="IPR036047">
    <property type="entry name" value="F-box-like_dom_sf"/>
</dbReference>
<dbReference type="PROSITE" id="PS50181">
    <property type="entry name" value="FBOX"/>
    <property type="match status" value="1"/>
</dbReference>
<accession>F4PZJ0</accession>
<gene>
    <name evidence="3" type="ORF">DFA_02467</name>
</gene>
<reference evidence="4" key="1">
    <citation type="journal article" date="2011" name="Genome Res.">
        <title>Phylogeny-wide analysis of social amoeba genomes highlights ancient origins for complex intercellular communication.</title>
        <authorList>
            <person name="Heidel A.J."/>
            <person name="Lawal H.M."/>
            <person name="Felder M."/>
            <person name="Schilde C."/>
            <person name="Helps N.R."/>
            <person name="Tunggal B."/>
            <person name="Rivero F."/>
            <person name="John U."/>
            <person name="Schleicher M."/>
            <person name="Eichinger L."/>
            <person name="Platzer M."/>
            <person name="Noegel A.A."/>
            <person name="Schaap P."/>
            <person name="Gloeckner G."/>
        </authorList>
    </citation>
    <scope>NUCLEOTIDE SEQUENCE [LARGE SCALE GENOMIC DNA]</scope>
    <source>
        <strain evidence="4">SH3</strain>
    </source>
</reference>
<dbReference type="PANTHER" id="PTHR47463:SF2">
    <property type="entry name" value="F-BOX PROTEIN SKIP16"/>
    <property type="match status" value="1"/>
</dbReference>
<dbReference type="Gene3D" id="2.60.40.1470">
    <property type="entry name" value="ApaG domain"/>
    <property type="match status" value="1"/>
</dbReference>
<dbReference type="Pfam" id="PF04379">
    <property type="entry name" value="DUF525"/>
    <property type="match status" value="1"/>
</dbReference>
<feature type="domain" description="ApaG" evidence="2">
    <location>
        <begin position="326"/>
        <end position="473"/>
    </location>
</feature>
<dbReference type="SUPFAM" id="SSF81383">
    <property type="entry name" value="F-box domain"/>
    <property type="match status" value="1"/>
</dbReference>
<dbReference type="CDD" id="cd09917">
    <property type="entry name" value="F-box_SF"/>
    <property type="match status" value="1"/>
</dbReference>
<dbReference type="GeneID" id="14871256"/>
<dbReference type="InterPro" id="IPR001810">
    <property type="entry name" value="F-box_dom"/>
</dbReference>
<dbReference type="KEGG" id="dfa:DFA_02467"/>
<dbReference type="SUPFAM" id="SSF110069">
    <property type="entry name" value="ApaG-like"/>
    <property type="match status" value="1"/>
</dbReference>
<dbReference type="PANTHER" id="PTHR47463">
    <property type="entry name" value="F-BOX PROTEIN SKIP16"/>
    <property type="match status" value="1"/>
</dbReference>
<dbReference type="InterPro" id="IPR036767">
    <property type="entry name" value="ApaG_sf"/>
</dbReference>
<dbReference type="STRING" id="1054147.F4PZJ0"/>
<proteinExistence type="predicted"/>
<dbReference type="EMBL" id="GL883016">
    <property type="protein sequence ID" value="EGG19219.1"/>
    <property type="molecule type" value="Genomic_DNA"/>
</dbReference>
<dbReference type="InterPro" id="IPR007474">
    <property type="entry name" value="ApaG_domain"/>
</dbReference>
<evidence type="ECO:0000313" key="3">
    <source>
        <dbReference type="EMBL" id="EGG19219.1"/>
    </source>
</evidence>
<dbReference type="AlphaFoldDB" id="F4PZJ0"/>
<dbReference type="Pfam" id="PF00646">
    <property type="entry name" value="F-box"/>
    <property type="match status" value="1"/>
</dbReference>
<feature type="domain" description="F-box" evidence="1">
    <location>
        <begin position="1"/>
        <end position="43"/>
    </location>
</feature>
<dbReference type="Proteomes" id="UP000007797">
    <property type="component" value="Unassembled WGS sequence"/>
</dbReference>
<evidence type="ECO:0000313" key="4">
    <source>
        <dbReference type="Proteomes" id="UP000007797"/>
    </source>
</evidence>
<organism evidence="3 4">
    <name type="scientific">Cavenderia fasciculata</name>
    <name type="common">Slime mold</name>
    <name type="synonym">Dictyostelium fasciculatum</name>
    <dbReference type="NCBI Taxonomy" id="261658"/>
    <lineage>
        <taxon>Eukaryota</taxon>
        <taxon>Amoebozoa</taxon>
        <taxon>Evosea</taxon>
        <taxon>Eumycetozoa</taxon>
        <taxon>Dictyostelia</taxon>
        <taxon>Acytosteliales</taxon>
        <taxon>Cavenderiaceae</taxon>
        <taxon>Cavenderia</taxon>
    </lineage>
</organism>
<dbReference type="OrthoDB" id="19063at2759"/>
<name>F4PZJ0_CACFS</name>
<protein>
    <submittedName>
        <fullName evidence="3">Cyclin-like F-box containing protein</fullName>
    </submittedName>
</protein>
<evidence type="ECO:0000259" key="2">
    <source>
        <dbReference type="PROSITE" id="PS51087"/>
    </source>
</evidence>
<keyword evidence="4" id="KW-1185">Reference proteome</keyword>